<name>A0A1Q3E9X0_LENED</name>
<evidence type="ECO:0000313" key="1">
    <source>
        <dbReference type="EMBL" id="GAW03951.1"/>
    </source>
</evidence>
<gene>
    <name evidence="1" type="ORF">LENED_005706</name>
</gene>
<accession>A0A1Q3E9X0</accession>
<protein>
    <submittedName>
        <fullName evidence="1">Uncharacterized protein</fullName>
    </submittedName>
</protein>
<dbReference type="AlphaFoldDB" id="A0A1Q3E9X0"/>
<reference evidence="1 2" key="2">
    <citation type="submission" date="2017-02" db="EMBL/GenBank/DDBJ databases">
        <title>A genome survey and senescence transcriptome analysis in Lentinula edodes.</title>
        <authorList>
            <person name="Sakamoto Y."/>
            <person name="Nakade K."/>
            <person name="Sato S."/>
            <person name="Yoshida Y."/>
            <person name="Miyazaki K."/>
            <person name="Natsume S."/>
            <person name="Konno N."/>
        </authorList>
    </citation>
    <scope>NUCLEOTIDE SEQUENCE [LARGE SCALE GENOMIC DNA]</scope>
    <source>
        <strain evidence="1 2">NBRC 111202</strain>
    </source>
</reference>
<proteinExistence type="predicted"/>
<evidence type="ECO:0000313" key="2">
    <source>
        <dbReference type="Proteomes" id="UP000188533"/>
    </source>
</evidence>
<keyword evidence="2" id="KW-1185">Reference proteome</keyword>
<reference evidence="1 2" key="1">
    <citation type="submission" date="2016-08" db="EMBL/GenBank/DDBJ databases">
        <authorList>
            <consortium name="Lentinula edodes genome sequencing consortium"/>
            <person name="Sakamoto Y."/>
            <person name="Nakade K."/>
            <person name="Sato S."/>
            <person name="Yoshida Y."/>
            <person name="Miyazaki K."/>
            <person name="Natsume S."/>
            <person name="Konno N."/>
        </authorList>
    </citation>
    <scope>NUCLEOTIDE SEQUENCE [LARGE SCALE GENOMIC DNA]</scope>
    <source>
        <strain evidence="1 2">NBRC 111202</strain>
    </source>
</reference>
<sequence length="79" mass="8942">MGQYWAIISIDNRETTGHLGKLGEFFWMPEDSLVSCLTTPVIPSSYKTDSAIGVFEGISQKQKIILHRSFCHFRMSSCL</sequence>
<dbReference type="EMBL" id="BDGU01000167">
    <property type="protein sequence ID" value="GAW03951.1"/>
    <property type="molecule type" value="Genomic_DNA"/>
</dbReference>
<organism evidence="1 2">
    <name type="scientific">Lentinula edodes</name>
    <name type="common">Shiitake mushroom</name>
    <name type="synonym">Lentinus edodes</name>
    <dbReference type="NCBI Taxonomy" id="5353"/>
    <lineage>
        <taxon>Eukaryota</taxon>
        <taxon>Fungi</taxon>
        <taxon>Dikarya</taxon>
        <taxon>Basidiomycota</taxon>
        <taxon>Agaricomycotina</taxon>
        <taxon>Agaricomycetes</taxon>
        <taxon>Agaricomycetidae</taxon>
        <taxon>Agaricales</taxon>
        <taxon>Marasmiineae</taxon>
        <taxon>Omphalotaceae</taxon>
        <taxon>Lentinula</taxon>
    </lineage>
</organism>
<dbReference type="Proteomes" id="UP000188533">
    <property type="component" value="Unassembled WGS sequence"/>
</dbReference>
<comment type="caution">
    <text evidence="1">The sequence shown here is derived from an EMBL/GenBank/DDBJ whole genome shotgun (WGS) entry which is preliminary data.</text>
</comment>